<dbReference type="GO" id="GO:0000026">
    <property type="term" value="F:alpha-1,2-mannosyltransferase activity"/>
    <property type="evidence" value="ECO:0007669"/>
    <property type="project" value="TreeGrafter"/>
</dbReference>
<keyword evidence="4" id="KW-0472">Membrane</keyword>
<dbReference type="InterPro" id="IPR029044">
    <property type="entry name" value="Nucleotide-diphossugar_trans"/>
</dbReference>
<keyword evidence="6" id="KW-1185">Reference proteome</keyword>
<name>A0A9P3LU10_9FUNG</name>
<feature type="compositionally biased region" description="Acidic residues" evidence="3">
    <location>
        <begin position="518"/>
        <end position="530"/>
    </location>
</feature>
<dbReference type="PANTHER" id="PTHR31121:SF6">
    <property type="entry name" value="ALPHA-1,2 MANNOSYLTRANSFERASE KTR1"/>
    <property type="match status" value="1"/>
</dbReference>
<evidence type="ECO:0000256" key="2">
    <source>
        <dbReference type="ARBA" id="ARBA00022679"/>
    </source>
</evidence>
<accession>A0A9P3LU10</accession>
<comment type="similarity">
    <text evidence="1">Belongs to the glycosyltransferase 15 family.</text>
</comment>
<evidence type="ECO:0000313" key="5">
    <source>
        <dbReference type="EMBL" id="GJJ70661.1"/>
    </source>
</evidence>
<evidence type="ECO:0000256" key="4">
    <source>
        <dbReference type="SAM" id="Phobius"/>
    </source>
</evidence>
<dbReference type="GO" id="GO:0005794">
    <property type="term" value="C:Golgi apparatus"/>
    <property type="evidence" value="ECO:0007669"/>
    <property type="project" value="TreeGrafter"/>
</dbReference>
<reference evidence="5" key="1">
    <citation type="submission" date="2021-11" db="EMBL/GenBank/DDBJ databases">
        <authorList>
            <person name="Herlambang A."/>
            <person name="Guo Y."/>
            <person name="Takashima Y."/>
            <person name="Nishizawa T."/>
        </authorList>
    </citation>
    <scope>NUCLEOTIDE SEQUENCE</scope>
    <source>
        <strain evidence="5">E1425</strain>
    </source>
</reference>
<reference evidence="5" key="2">
    <citation type="journal article" date="2022" name="Microbiol. Resour. Announc.">
        <title>Whole-Genome Sequence of Entomortierella parvispora E1425, a Mucoromycotan Fungus Associated with Burkholderiaceae-Related Endosymbiotic Bacteria.</title>
        <authorList>
            <person name="Herlambang A."/>
            <person name="Guo Y."/>
            <person name="Takashima Y."/>
            <person name="Narisawa K."/>
            <person name="Ohta H."/>
            <person name="Nishizawa T."/>
        </authorList>
    </citation>
    <scope>NUCLEOTIDE SEQUENCE</scope>
    <source>
        <strain evidence="5">E1425</strain>
    </source>
</reference>
<evidence type="ECO:0000313" key="6">
    <source>
        <dbReference type="Proteomes" id="UP000827284"/>
    </source>
</evidence>
<comment type="caution">
    <text evidence="5">The sequence shown here is derived from an EMBL/GenBank/DDBJ whole genome shotgun (WGS) entry which is preliminary data.</text>
</comment>
<dbReference type="Pfam" id="PF01793">
    <property type="entry name" value="Glyco_transf_15"/>
    <property type="match status" value="1"/>
</dbReference>
<dbReference type="Gene3D" id="3.90.550.10">
    <property type="entry name" value="Spore Coat Polysaccharide Biosynthesis Protein SpsA, Chain A"/>
    <property type="match status" value="1"/>
</dbReference>
<dbReference type="GO" id="GO:0000032">
    <property type="term" value="P:cell wall mannoprotein biosynthetic process"/>
    <property type="evidence" value="ECO:0007669"/>
    <property type="project" value="TreeGrafter"/>
</dbReference>
<dbReference type="PANTHER" id="PTHR31121">
    <property type="entry name" value="ALPHA-1,2 MANNOSYLTRANSFERASE KTR1"/>
    <property type="match status" value="1"/>
</dbReference>
<feature type="region of interest" description="Disordered" evidence="3">
    <location>
        <begin position="495"/>
        <end position="552"/>
    </location>
</feature>
<proteinExistence type="inferred from homology"/>
<evidence type="ECO:0000256" key="3">
    <source>
        <dbReference type="SAM" id="MobiDB-lite"/>
    </source>
</evidence>
<dbReference type="EMBL" id="BQFW01000004">
    <property type="protein sequence ID" value="GJJ70661.1"/>
    <property type="molecule type" value="Genomic_DNA"/>
</dbReference>
<dbReference type="GO" id="GO:0016020">
    <property type="term" value="C:membrane"/>
    <property type="evidence" value="ECO:0007669"/>
    <property type="project" value="InterPro"/>
</dbReference>
<evidence type="ECO:0000256" key="1">
    <source>
        <dbReference type="ARBA" id="ARBA00007677"/>
    </source>
</evidence>
<gene>
    <name evidence="5" type="ORF">EMPS_03011</name>
</gene>
<protein>
    <recommendedName>
        <fullName evidence="7">Glycosyltransferase family 15 protein</fullName>
    </recommendedName>
</protein>
<dbReference type="AlphaFoldDB" id="A0A9P3LU10"/>
<organism evidence="5 6">
    <name type="scientific">Entomortierella parvispora</name>
    <dbReference type="NCBI Taxonomy" id="205924"/>
    <lineage>
        <taxon>Eukaryota</taxon>
        <taxon>Fungi</taxon>
        <taxon>Fungi incertae sedis</taxon>
        <taxon>Mucoromycota</taxon>
        <taxon>Mortierellomycotina</taxon>
        <taxon>Mortierellomycetes</taxon>
        <taxon>Mortierellales</taxon>
        <taxon>Mortierellaceae</taxon>
        <taxon>Entomortierella</taxon>
    </lineage>
</organism>
<dbReference type="InterPro" id="IPR002685">
    <property type="entry name" value="Glyco_trans_15"/>
</dbReference>
<keyword evidence="4" id="KW-1133">Transmembrane helix</keyword>
<dbReference type="Proteomes" id="UP000827284">
    <property type="component" value="Unassembled WGS sequence"/>
</dbReference>
<dbReference type="GO" id="GO:0006487">
    <property type="term" value="P:protein N-linked glycosylation"/>
    <property type="evidence" value="ECO:0007669"/>
    <property type="project" value="TreeGrafter"/>
</dbReference>
<dbReference type="OrthoDB" id="2425226at2759"/>
<dbReference type="SUPFAM" id="SSF53448">
    <property type="entry name" value="Nucleotide-diphospho-sugar transferases"/>
    <property type="match status" value="1"/>
</dbReference>
<sequence length="552" mass="63232">MIRAPSRYARIIRVFVPFAAFCGLGYLFLITFVPQQFGPEADRTLTQEKDRIVPVPSTLHKEEQQGAYEQLDTARVILDYDTPPHLSHGDQREELKAHEPLDSNDMENWEQVDQSALLARNDDHLEMGKHLPQMQQLPLHDNKQQGEMQAQDPIYEVIKANGVLVMLINEGQLQDARETIRQMEDRFNRGRNYPWVVFSGMPLGDQSKTSLSSLSRGTMTFALIPKEQWRLPKWIEMPKVIENDVGMMWKKAINKTSMPIRHQWRFFSGFLAKNELLDPYHFFWRVDPGVNIFCDMQEDPMLTMTESGQKFAWSTATTVYGAGVPSALETIQNFKKDHPELIPKLNDESFVIRESGDEFTTCSYAVENSISRVDFFRSEAYQTLFEFIDQAGLFYYEKWTDATVITVALALLAPRTDTLYLKQLGWGLNKLLYCPRTPEHNQHCHCDPRTTASQIHVSCTPYWMGMAKSPRRVERLECRADGKCKLYIGGSPAAAQKGQQLRPDAIGVTADDSNREGEGEEEEDKEEEAEEKSSIRATSPRHDIPLEGIEIL</sequence>
<evidence type="ECO:0008006" key="7">
    <source>
        <dbReference type="Google" id="ProtNLM"/>
    </source>
</evidence>
<keyword evidence="4" id="KW-0812">Transmembrane</keyword>
<feature type="transmembrane region" description="Helical" evidence="4">
    <location>
        <begin position="12"/>
        <end position="33"/>
    </location>
</feature>
<keyword evidence="2" id="KW-0808">Transferase</keyword>